<feature type="region of interest" description="Disordered" evidence="3">
    <location>
        <begin position="507"/>
        <end position="538"/>
    </location>
</feature>
<dbReference type="EMBL" id="CAJVPV010000779">
    <property type="protein sequence ID" value="CAG8473560.1"/>
    <property type="molecule type" value="Genomic_DNA"/>
</dbReference>
<accession>A0A9N8W155</accession>
<dbReference type="GO" id="GO:0005737">
    <property type="term" value="C:cytoplasm"/>
    <property type="evidence" value="ECO:0007669"/>
    <property type="project" value="TreeGrafter"/>
</dbReference>
<keyword evidence="2" id="KW-0597">Phosphoprotein</keyword>
<evidence type="ECO:0000313" key="5">
    <source>
        <dbReference type="EMBL" id="CAG8473560.1"/>
    </source>
</evidence>
<dbReference type="InterPro" id="IPR046859">
    <property type="entry name" value="RGPA/RALGAPB_N"/>
</dbReference>
<dbReference type="Pfam" id="PF20412">
    <property type="entry name" value="RALGAPB_N"/>
    <property type="match status" value="1"/>
</dbReference>
<organism evidence="5 6">
    <name type="scientific">Acaulospora morrowiae</name>
    <dbReference type="NCBI Taxonomy" id="94023"/>
    <lineage>
        <taxon>Eukaryota</taxon>
        <taxon>Fungi</taxon>
        <taxon>Fungi incertae sedis</taxon>
        <taxon>Mucoromycota</taxon>
        <taxon>Glomeromycotina</taxon>
        <taxon>Glomeromycetes</taxon>
        <taxon>Diversisporales</taxon>
        <taxon>Acaulosporaceae</taxon>
        <taxon>Acaulospora</taxon>
    </lineage>
</organism>
<evidence type="ECO:0000256" key="1">
    <source>
        <dbReference type="ARBA" id="ARBA00022468"/>
    </source>
</evidence>
<comment type="caution">
    <text evidence="5">The sequence shown here is derived from an EMBL/GenBank/DDBJ whole genome shotgun (WGS) entry which is preliminary data.</text>
</comment>
<dbReference type="GO" id="GO:0005096">
    <property type="term" value="F:GTPase activator activity"/>
    <property type="evidence" value="ECO:0007669"/>
    <property type="project" value="UniProtKB-KW"/>
</dbReference>
<keyword evidence="6" id="KW-1185">Reference proteome</keyword>
<feature type="region of interest" description="Disordered" evidence="3">
    <location>
        <begin position="1"/>
        <end position="50"/>
    </location>
</feature>
<dbReference type="SUPFAM" id="SSF111347">
    <property type="entry name" value="Rap/Ran-GAP"/>
    <property type="match status" value="1"/>
</dbReference>
<dbReference type="Proteomes" id="UP000789342">
    <property type="component" value="Unassembled WGS sequence"/>
</dbReference>
<evidence type="ECO:0000256" key="2">
    <source>
        <dbReference type="ARBA" id="ARBA00022553"/>
    </source>
</evidence>
<dbReference type="FunFam" id="3.40.50.11210:FF:000001">
    <property type="entry name" value="Ral GTPase-activating protein subunit alpha-1 isoform 1"/>
    <property type="match status" value="1"/>
</dbReference>
<dbReference type="GO" id="GO:0005634">
    <property type="term" value="C:nucleus"/>
    <property type="evidence" value="ECO:0007669"/>
    <property type="project" value="InterPro"/>
</dbReference>
<name>A0A9N8W155_9GLOM</name>
<evidence type="ECO:0000313" key="6">
    <source>
        <dbReference type="Proteomes" id="UP000789342"/>
    </source>
</evidence>
<feature type="domain" description="Rap-GAP" evidence="4">
    <location>
        <begin position="1613"/>
        <end position="1827"/>
    </location>
</feature>
<evidence type="ECO:0000256" key="3">
    <source>
        <dbReference type="SAM" id="MobiDB-lite"/>
    </source>
</evidence>
<proteinExistence type="predicted"/>
<feature type="compositionally biased region" description="Low complexity" evidence="3">
    <location>
        <begin position="96"/>
        <end position="108"/>
    </location>
</feature>
<dbReference type="Gene3D" id="3.40.50.11210">
    <property type="entry name" value="Rap/Ran-GAP"/>
    <property type="match status" value="1"/>
</dbReference>
<feature type="region of interest" description="Disordered" evidence="3">
    <location>
        <begin position="717"/>
        <end position="754"/>
    </location>
</feature>
<dbReference type="InterPro" id="IPR016024">
    <property type="entry name" value="ARM-type_fold"/>
</dbReference>
<dbReference type="OrthoDB" id="19311at2759"/>
<dbReference type="InterPro" id="IPR035974">
    <property type="entry name" value="Rap/Ran-GAP_sf"/>
</dbReference>
<dbReference type="PANTHER" id="PTHR10063:SF11">
    <property type="entry name" value="RHO GTPASE-ACTIVATING PROTEIN CG5521-RELATED"/>
    <property type="match status" value="1"/>
</dbReference>
<gene>
    <name evidence="5" type="ORF">AMORRO_LOCUS1969</name>
</gene>
<dbReference type="InterPro" id="IPR000331">
    <property type="entry name" value="Rap/Ran_GAP_dom"/>
</dbReference>
<feature type="compositionally biased region" description="Low complexity" evidence="3">
    <location>
        <begin position="7"/>
        <end position="27"/>
    </location>
</feature>
<feature type="compositionally biased region" description="Polar residues" evidence="3">
    <location>
        <begin position="512"/>
        <end position="538"/>
    </location>
</feature>
<dbReference type="GO" id="GO:0051056">
    <property type="term" value="P:regulation of small GTPase mediated signal transduction"/>
    <property type="evidence" value="ECO:0007669"/>
    <property type="project" value="InterPro"/>
</dbReference>
<reference evidence="5" key="1">
    <citation type="submission" date="2021-06" db="EMBL/GenBank/DDBJ databases">
        <authorList>
            <person name="Kallberg Y."/>
            <person name="Tangrot J."/>
            <person name="Rosling A."/>
        </authorList>
    </citation>
    <scope>NUCLEOTIDE SEQUENCE</scope>
    <source>
        <strain evidence="5">CL551</strain>
    </source>
</reference>
<protein>
    <submittedName>
        <fullName evidence="5">17957_t:CDS:1</fullName>
    </submittedName>
</protein>
<keyword evidence="1" id="KW-0343">GTPase activation</keyword>
<dbReference type="InterPro" id="IPR027107">
    <property type="entry name" value="Tuberin/Ral-act_asu"/>
</dbReference>
<feature type="compositionally biased region" description="Low complexity" evidence="3">
    <location>
        <begin position="39"/>
        <end position="50"/>
    </location>
</feature>
<dbReference type="PANTHER" id="PTHR10063">
    <property type="entry name" value="TUBERIN"/>
    <property type="match status" value="1"/>
</dbReference>
<dbReference type="SUPFAM" id="SSF48371">
    <property type="entry name" value="ARM repeat"/>
    <property type="match status" value="1"/>
</dbReference>
<sequence>MDPDENSSSSRSRESSFANLRRTVSLTRSRRNTQSGGDSHSQSTTKSTSTNYFNQILHRRASVSSQRPNLNEIVITKTDLDPILHDSDPKPVVMNSDSSLQQSTLTQQPTMQRTGNLLRKKSLRTSGGLYSPVSPSQPSFPPTAEEDLPENNKNNKDEKLLKKARVFLDPKQRSKARIASLWSFIDNTNELDQAQFFQQHDEEVFDAIYKSFIGQVEKIKQRTDRSVSLSSKEYSNINNTLLLLRKIFLYLPDRIRSGWQRRQTAEMLSHLLDHGNHPRVRIQGFQLLLLWLNDQTIELPECIDLYSNAISLDLFLYDQIKNGGNDYNTKEGTWKKNNISLRLGQVLIKPDDRGPLFPNPHPPTFNDAVKLIQLDLSGLVRLAHVAAGSIPPPENYDFPQIENIEHDNGIAIGMGIDAALAAAKFHFDLTKKHSSDTVSYPSPATPILKSIVLGPENREFAHEIVRQALMLPAGSPLYKDIVRGAVHIVGVWILSGEEERPAFLRKSPLQAPPSTSTTGSFVSQLPSPDSELSITPSNTPSKSTFSSANIYLRRYIQLLSLVFEDHSAITFDGMTNIEVESQVAIYRDVLSLYRSMISEGPIELEAETWETLLLSLLDIQQKIMNHREKYAPISSISLAEGLADYLVETILNTFARSKVQQPKLWHELRDQMSHSSRWYQTISQWAKVMVRLTKILSKHVHHVDLDAVELNRRLSELSTSERHSHRRQPSKNRSRHLSLRESRHKHSGSNSSREEVMAALGSDFPIFGKSGSDGNVKSSRRTLSIHQDMGILDQSDLTLDDPAEVKSNRNSSAFFSQSNFSGERLSISLANFRCQEFIHLEILPWSGETALSVWKNMLCALGNLNSIQTPSNHAEAIKCLVEIMDMLALAHNNQMGFAPSSLHYEFAPWFFEACELPLAFASGRALAYAGLCKMMSRRPDQDFDEAYYPHFYRALLKGLSDPDVSITLAIINNSTKLFSQCLPGSNILYRSFIETIRNQLLKNNTNLSEITRQNAITILCSLICIVNQTPSEKVPIIPYKKLTKLCEADFSEAELGDLDYMRFSEVRSVLKDTLIKSLATEESIRNYETHEMLLYGICTHALDELTATECPDKTVVKECFRALLDQLYWSHLPVVTTAADCLIGFAQNSTLWWNEEGTYHMVLQDVFGCLIGALNEHLKIQKLSPRNGRGFIIAKLFYCLLEWLMAIPPNLFTDTELCQLVFDVIDLTFEVTDPDSPRKNRKKPHLPSLRIRHKHRGKDPTVFFRKAERKIAISLKSNGEQNFHVVGVENNVEDVNFVKDVAEYILLHITHHFDNFAPPQGPAMMNSTLVGPLGIDLKEDETSDQYHYFSYNDTTIITLVEIPGKENSISRMIIRDYTGRYAWDSSLFYRASFDAENSEKGKNGKRVKAADKITLRSGIKMDRGCLDLKSDLIISPHKIEESLKEEHQAPQWTRDTDIERVNMLNELIQYIDHQTSDFQKIQMPLYSPRTMSDMKSNVARIEEQLNRHIQEETLYGNSAALRNNIFQESEYKVIKRRSCNPLYCRTTSHLSLGADFSLSKSFLPVLPPEAEMPTEPYQQCRLFLSHFGWLNPDTLKEGTICLLNKTAGLFRDIRLLDKKHAREAIKVALLYVGPGQEDEQSILHNTNGSRMYDEFVESLGWEIDLASHPGYLGGLERNSTNGLTSVYYCTSTLEIIFHDVTKMPTDPTDPKQLKKKRHIGNDHVHIIFNENHRDYRKTTIGGDFGNAQIVVTPFSNGLFSVDIYRDSKTPPFGPLLHGAVVSKNVLGPLVRMTAVQAFRNSLHNINSTNITMYQHPYMERALDISTITGKHKNTKCNSTYEAFMSKIFVSDDC</sequence>
<feature type="region of interest" description="Disordered" evidence="3">
    <location>
        <begin position="82"/>
        <end position="156"/>
    </location>
</feature>
<dbReference type="Pfam" id="PF02145">
    <property type="entry name" value="Rap_GAP"/>
    <property type="match status" value="1"/>
</dbReference>
<evidence type="ECO:0000259" key="4">
    <source>
        <dbReference type="PROSITE" id="PS50085"/>
    </source>
</evidence>
<feature type="compositionally biased region" description="Basic residues" evidence="3">
    <location>
        <begin position="723"/>
        <end position="747"/>
    </location>
</feature>
<dbReference type="PROSITE" id="PS50085">
    <property type="entry name" value="RAPGAP"/>
    <property type="match status" value="1"/>
</dbReference>